<evidence type="ECO:0000256" key="7">
    <source>
        <dbReference type="ARBA" id="ARBA00022843"/>
    </source>
</evidence>
<dbReference type="InterPro" id="IPR057448">
    <property type="entry name" value="BCL-11A_Znf_CCHC"/>
</dbReference>
<feature type="compositionally biased region" description="Acidic residues" evidence="12">
    <location>
        <begin position="476"/>
        <end position="487"/>
    </location>
</feature>
<feature type="region of interest" description="Disordered" evidence="12">
    <location>
        <begin position="228"/>
        <end position="267"/>
    </location>
</feature>
<reference evidence="14 15" key="1">
    <citation type="journal article" date="2016" name="Nat. Commun.">
        <title>Extremotolerant tardigrade genome and improved radiotolerance of human cultured cells by tardigrade-unique protein.</title>
        <authorList>
            <person name="Hashimoto T."/>
            <person name="Horikawa D.D."/>
            <person name="Saito Y."/>
            <person name="Kuwahara H."/>
            <person name="Kozuka-Hata H."/>
            <person name="Shin-I T."/>
            <person name="Minakuchi Y."/>
            <person name="Ohishi K."/>
            <person name="Motoyama A."/>
            <person name="Aizu T."/>
            <person name="Enomoto A."/>
            <person name="Kondo K."/>
            <person name="Tanaka S."/>
            <person name="Hara Y."/>
            <person name="Koshikawa S."/>
            <person name="Sagara H."/>
            <person name="Miura T."/>
            <person name="Yokobori S."/>
            <person name="Miyagawa K."/>
            <person name="Suzuki Y."/>
            <person name="Kubo T."/>
            <person name="Oyama M."/>
            <person name="Kohara Y."/>
            <person name="Fujiyama A."/>
            <person name="Arakawa K."/>
            <person name="Katayama T."/>
            <person name="Toyoda A."/>
            <person name="Kunieda T."/>
        </authorList>
    </citation>
    <scope>NUCLEOTIDE SEQUENCE [LARGE SCALE GENOMIC DNA]</scope>
    <source>
        <strain evidence="14 15">YOKOZUNA-1</strain>
    </source>
</reference>
<feature type="domain" description="C2H2-type" evidence="13">
    <location>
        <begin position="519"/>
        <end position="546"/>
    </location>
</feature>
<evidence type="ECO:0000256" key="5">
    <source>
        <dbReference type="ARBA" id="ARBA00022771"/>
    </source>
</evidence>
<keyword evidence="10" id="KW-0539">Nucleus</keyword>
<keyword evidence="15" id="KW-1185">Reference proteome</keyword>
<keyword evidence="9" id="KW-0804">Transcription</keyword>
<keyword evidence="6" id="KW-0862">Zinc</keyword>
<feature type="domain" description="C2H2-type" evidence="13">
    <location>
        <begin position="297"/>
        <end position="324"/>
    </location>
</feature>
<feature type="compositionally biased region" description="Acidic residues" evidence="12">
    <location>
        <begin position="339"/>
        <end position="354"/>
    </location>
</feature>
<feature type="domain" description="C2H2-type" evidence="13">
    <location>
        <begin position="577"/>
        <end position="607"/>
    </location>
</feature>
<evidence type="ECO:0000256" key="10">
    <source>
        <dbReference type="ARBA" id="ARBA00023242"/>
    </source>
</evidence>
<feature type="region of interest" description="Disordered" evidence="12">
    <location>
        <begin position="1"/>
        <end position="48"/>
    </location>
</feature>
<keyword evidence="4" id="KW-0677">Repeat</keyword>
<dbReference type="Pfam" id="PF23611">
    <property type="entry name" value="zf-C2H2_16"/>
    <property type="match status" value="1"/>
</dbReference>
<evidence type="ECO:0000256" key="9">
    <source>
        <dbReference type="ARBA" id="ARBA00023163"/>
    </source>
</evidence>
<name>A0A1D1W5S4_RAMVA</name>
<dbReference type="STRING" id="947166.A0A1D1W5S4"/>
<dbReference type="FunFam" id="3.30.160.60:FF:000395">
    <property type="entry name" value="zinc finger protein 513"/>
    <property type="match status" value="1"/>
</dbReference>
<organism evidence="14 15">
    <name type="scientific">Ramazzottius varieornatus</name>
    <name type="common">Water bear</name>
    <name type="synonym">Tardigrade</name>
    <dbReference type="NCBI Taxonomy" id="947166"/>
    <lineage>
        <taxon>Eukaryota</taxon>
        <taxon>Metazoa</taxon>
        <taxon>Ecdysozoa</taxon>
        <taxon>Tardigrada</taxon>
        <taxon>Eutardigrada</taxon>
        <taxon>Parachela</taxon>
        <taxon>Hypsibioidea</taxon>
        <taxon>Ramazzottiidae</taxon>
        <taxon>Ramazzottius</taxon>
    </lineage>
</organism>
<dbReference type="Proteomes" id="UP000186922">
    <property type="component" value="Unassembled WGS sequence"/>
</dbReference>
<dbReference type="GO" id="GO:0006357">
    <property type="term" value="P:regulation of transcription by RNA polymerase II"/>
    <property type="evidence" value="ECO:0007669"/>
    <property type="project" value="TreeGrafter"/>
</dbReference>
<keyword evidence="7" id="KW-0832">Ubl conjugation</keyword>
<dbReference type="GO" id="GO:0000978">
    <property type="term" value="F:RNA polymerase II cis-regulatory region sequence-specific DNA binding"/>
    <property type="evidence" value="ECO:0007669"/>
    <property type="project" value="TreeGrafter"/>
</dbReference>
<dbReference type="PANTHER" id="PTHR45993:SF6">
    <property type="entry name" value="C2H2-TYPE DOMAIN-CONTAINING PROTEIN"/>
    <property type="match status" value="1"/>
</dbReference>
<gene>
    <name evidence="14" type="primary">RvY_18300</name>
    <name evidence="14" type="synonym">RvY_18300.1</name>
    <name evidence="14" type="ORF">RvY_18300-1</name>
</gene>
<dbReference type="GO" id="GO:0003700">
    <property type="term" value="F:DNA-binding transcription factor activity"/>
    <property type="evidence" value="ECO:0007669"/>
    <property type="project" value="TreeGrafter"/>
</dbReference>
<sequence length="711" mass="77269">MSNKRSRKQDRPQPCRTEDDSIGAASLTVSSSSTSSTSVKSPSGGQAREDTIACGLCRAEFPLAEILLFIRHKATRCDKEKLPRGSLPQSGLPMVSPFETLKTASPRRPHTTTLPSSHHDMSDAAGDEEDDVPINLSLSPDQQADRKDAGDLICLGCRQSFVEAIDLLGHLQNEHRLALFVRGTLNRNGEVEPSTSSTTSSSGTPHLSRQLNSTKNWLTNRGTADEASASGVATWGGSVSAEQTSSDRKMASSETGKNGEARSGGEKLRQCPHCLKTFRFHSNLVVHIRSHTGEKPFKCAQCNYACKQASKLKRHMKVHASPGSGWKNGDEGKEKAEASGEEATMESGDEDDVEERALRIGDDSPEEGDSEQGLPASPGKKAARKGGKRTMVDPNLAARLYGSYLGPSMVHLMNTEQSGGTFPGYLPTWFSANSGRSKRKRSSPAGSRDQEQEREGERESENEPGNLLINEVADVSMDEEEDDDEMDGESRGVSPNGAGDTKNGSVGEFTAEDKDKRRDVCEFCGKTFKNCSNLTVHRRSHTGEKPYKCNFCDYACAQSSKLTRHMKTHGRAGKDIYRCRFCSTPFSIPSTLEKHMRKCVTTRGSMTGIVGIPPSNALGEIESLKCRASEEEFPAPVTRRKESNRERNTVEIPLAPKPTPASMAPILTLPCIKVHSPPGVINLVHIKMEPNSDSKEPMTVVVQPEPPAVTG</sequence>
<feature type="compositionally biased region" description="Low complexity" evidence="12">
    <location>
        <begin position="26"/>
        <end position="43"/>
    </location>
</feature>
<accession>A0A1D1W5S4</accession>
<feature type="domain" description="C2H2-type" evidence="13">
    <location>
        <begin position="547"/>
        <end position="569"/>
    </location>
</feature>
<feature type="compositionally biased region" description="Basic and acidic residues" evidence="12">
    <location>
        <begin position="328"/>
        <end position="338"/>
    </location>
</feature>
<feature type="compositionally biased region" description="Low complexity" evidence="12">
    <location>
        <begin position="463"/>
        <end position="475"/>
    </location>
</feature>
<dbReference type="InterPro" id="IPR051497">
    <property type="entry name" value="Dev/Hematopoietic_TF"/>
</dbReference>
<dbReference type="Pfam" id="PF25491">
    <property type="entry name" value="CCHC_BCL-11A"/>
    <property type="match status" value="1"/>
</dbReference>
<dbReference type="PROSITE" id="PS00028">
    <property type="entry name" value="ZINC_FINGER_C2H2_1"/>
    <property type="match status" value="5"/>
</dbReference>
<evidence type="ECO:0000256" key="6">
    <source>
        <dbReference type="ARBA" id="ARBA00022833"/>
    </source>
</evidence>
<dbReference type="OrthoDB" id="10046198at2759"/>
<feature type="compositionally biased region" description="Basic and acidic residues" evidence="12">
    <location>
        <begin position="448"/>
        <end position="461"/>
    </location>
</feature>
<feature type="region of interest" description="Disordered" evidence="12">
    <location>
        <begin position="432"/>
        <end position="511"/>
    </location>
</feature>
<evidence type="ECO:0000259" key="13">
    <source>
        <dbReference type="PROSITE" id="PS50157"/>
    </source>
</evidence>
<feature type="region of interest" description="Disordered" evidence="12">
    <location>
        <begin position="317"/>
        <end position="391"/>
    </location>
</feature>
<feature type="region of interest" description="Disordered" evidence="12">
    <location>
        <begin position="102"/>
        <end position="134"/>
    </location>
</feature>
<dbReference type="GO" id="GO:0005634">
    <property type="term" value="C:nucleus"/>
    <property type="evidence" value="ECO:0007669"/>
    <property type="project" value="UniProtKB-SubCell"/>
</dbReference>
<keyword evidence="5 11" id="KW-0863">Zinc-finger</keyword>
<feature type="compositionally biased region" description="Basic and acidic residues" evidence="12">
    <location>
        <begin position="245"/>
        <end position="267"/>
    </location>
</feature>
<evidence type="ECO:0000313" key="15">
    <source>
        <dbReference type="Proteomes" id="UP000186922"/>
    </source>
</evidence>
<evidence type="ECO:0000256" key="3">
    <source>
        <dbReference type="ARBA" id="ARBA00022723"/>
    </source>
</evidence>
<evidence type="ECO:0000313" key="14">
    <source>
        <dbReference type="EMBL" id="GAV08636.1"/>
    </source>
</evidence>
<evidence type="ECO:0000256" key="8">
    <source>
        <dbReference type="ARBA" id="ARBA00023015"/>
    </source>
</evidence>
<dbReference type="InterPro" id="IPR013087">
    <property type="entry name" value="Znf_C2H2_type"/>
</dbReference>
<evidence type="ECO:0000256" key="12">
    <source>
        <dbReference type="SAM" id="MobiDB-lite"/>
    </source>
</evidence>
<dbReference type="SMART" id="SM00355">
    <property type="entry name" value="ZnF_C2H2"/>
    <property type="match status" value="6"/>
</dbReference>
<dbReference type="InterPro" id="IPR056438">
    <property type="entry name" value="Znf-C2H2_CTCF"/>
</dbReference>
<keyword evidence="3" id="KW-0479">Metal-binding</keyword>
<dbReference type="EMBL" id="BDGG01000018">
    <property type="protein sequence ID" value="GAV08636.1"/>
    <property type="molecule type" value="Genomic_DNA"/>
</dbReference>
<evidence type="ECO:0000256" key="1">
    <source>
        <dbReference type="ARBA" id="ARBA00004123"/>
    </source>
</evidence>
<feature type="region of interest" description="Disordered" evidence="12">
    <location>
        <begin position="189"/>
        <end position="210"/>
    </location>
</feature>
<dbReference type="FunFam" id="3.30.160.60:FF:000037">
    <property type="entry name" value="B-cell lymphoma/leukemia 11A isoform X1"/>
    <property type="match status" value="1"/>
</dbReference>
<proteinExistence type="predicted"/>
<dbReference type="FunFam" id="3.30.160.60:FF:001175">
    <property type="entry name" value="Zinc finger, C2H2 type"/>
    <property type="match status" value="1"/>
</dbReference>
<feature type="compositionally biased region" description="Basic and acidic residues" evidence="12">
    <location>
        <begin position="9"/>
        <end position="19"/>
    </location>
</feature>
<dbReference type="SUPFAM" id="SSF57667">
    <property type="entry name" value="beta-beta-alpha zinc fingers"/>
    <property type="match status" value="3"/>
</dbReference>
<dbReference type="Pfam" id="PF00096">
    <property type="entry name" value="zf-C2H2"/>
    <property type="match status" value="4"/>
</dbReference>
<dbReference type="PROSITE" id="PS50157">
    <property type="entry name" value="ZINC_FINGER_C2H2_2"/>
    <property type="match status" value="5"/>
</dbReference>
<evidence type="ECO:0000256" key="11">
    <source>
        <dbReference type="PROSITE-ProRule" id="PRU00042"/>
    </source>
</evidence>
<dbReference type="PANTHER" id="PTHR45993">
    <property type="entry name" value="B-CELL LYMPHOMA/LEUKEMIA 11"/>
    <property type="match status" value="1"/>
</dbReference>
<dbReference type="Gene3D" id="3.30.160.60">
    <property type="entry name" value="Classic Zinc Finger"/>
    <property type="match status" value="4"/>
</dbReference>
<dbReference type="InterPro" id="IPR036236">
    <property type="entry name" value="Znf_C2H2_sf"/>
</dbReference>
<protein>
    <recommendedName>
        <fullName evidence="13">C2H2-type domain-containing protein</fullName>
    </recommendedName>
</protein>
<keyword evidence="2" id="KW-1017">Isopeptide bond</keyword>
<dbReference type="GO" id="GO:0008270">
    <property type="term" value="F:zinc ion binding"/>
    <property type="evidence" value="ECO:0007669"/>
    <property type="project" value="UniProtKB-KW"/>
</dbReference>
<evidence type="ECO:0000256" key="4">
    <source>
        <dbReference type="ARBA" id="ARBA00022737"/>
    </source>
</evidence>
<keyword evidence="8" id="KW-0805">Transcription regulation</keyword>
<evidence type="ECO:0000256" key="2">
    <source>
        <dbReference type="ARBA" id="ARBA00022499"/>
    </source>
</evidence>
<dbReference type="AlphaFoldDB" id="A0A1D1W5S4"/>
<comment type="caution">
    <text evidence="14">The sequence shown here is derived from an EMBL/GenBank/DDBJ whole genome shotgun (WGS) entry which is preliminary data.</text>
</comment>
<feature type="domain" description="C2H2-type" evidence="13">
    <location>
        <begin position="269"/>
        <end position="296"/>
    </location>
</feature>
<comment type="subcellular location">
    <subcellularLocation>
        <location evidence="1">Nucleus</location>
    </subcellularLocation>
</comment>